<dbReference type="EC" id="4.2.1.1" evidence="2"/>
<dbReference type="EMBL" id="CADCTK010000855">
    <property type="protein sequence ID" value="CAA9285123.1"/>
    <property type="molecule type" value="Genomic_DNA"/>
</dbReference>
<comment type="catalytic activity">
    <reaction evidence="6">
        <text>hydrogencarbonate + H(+) = CO2 + H2O</text>
        <dbReference type="Rhea" id="RHEA:10748"/>
        <dbReference type="ChEBI" id="CHEBI:15377"/>
        <dbReference type="ChEBI" id="CHEBI:15378"/>
        <dbReference type="ChEBI" id="CHEBI:16526"/>
        <dbReference type="ChEBI" id="CHEBI:17544"/>
        <dbReference type="EC" id="4.2.1.1"/>
    </reaction>
</comment>
<evidence type="ECO:0000256" key="5">
    <source>
        <dbReference type="ARBA" id="ARBA00023239"/>
    </source>
</evidence>
<evidence type="ECO:0000256" key="6">
    <source>
        <dbReference type="ARBA" id="ARBA00048348"/>
    </source>
</evidence>
<dbReference type="Gene3D" id="3.40.1050.10">
    <property type="entry name" value="Carbonic anhydrase"/>
    <property type="match status" value="1"/>
</dbReference>
<dbReference type="PANTHER" id="PTHR11002">
    <property type="entry name" value="CARBONIC ANHYDRASE"/>
    <property type="match status" value="1"/>
</dbReference>
<dbReference type="PANTHER" id="PTHR11002:SF76">
    <property type="entry name" value="CARBONIC ANHYDRASE"/>
    <property type="match status" value="1"/>
</dbReference>
<gene>
    <name evidence="8" type="ORF">AVDCRST_MAG26-3668</name>
</gene>
<keyword evidence="3 7" id="KW-0479">Metal-binding</keyword>
<evidence type="ECO:0000256" key="4">
    <source>
        <dbReference type="ARBA" id="ARBA00022833"/>
    </source>
</evidence>
<evidence type="ECO:0000313" key="8">
    <source>
        <dbReference type="EMBL" id="CAA9285123.1"/>
    </source>
</evidence>
<dbReference type="InterPro" id="IPR036874">
    <property type="entry name" value="Carbonic_anhydrase_sf"/>
</dbReference>
<accession>A0A6J4JQX8</accession>
<protein>
    <recommendedName>
        <fullName evidence="2">carbonic anhydrase</fullName>
        <ecNumber evidence="2">4.2.1.1</ecNumber>
    </recommendedName>
</protein>
<dbReference type="Pfam" id="PF00484">
    <property type="entry name" value="Pro_CA"/>
    <property type="match status" value="1"/>
</dbReference>
<evidence type="ECO:0000256" key="7">
    <source>
        <dbReference type="PIRSR" id="PIRSR601765-1"/>
    </source>
</evidence>
<dbReference type="AlphaFoldDB" id="A0A6J4JQX8"/>
<dbReference type="GO" id="GO:0008270">
    <property type="term" value="F:zinc ion binding"/>
    <property type="evidence" value="ECO:0007669"/>
    <property type="project" value="InterPro"/>
</dbReference>
<evidence type="ECO:0000256" key="2">
    <source>
        <dbReference type="ARBA" id="ARBA00012925"/>
    </source>
</evidence>
<dbReference type="GO" id="GO:0004089">
    <property type="term" value="F:carbonate dehydratase activity"/>
    <property type="evidence" value="ECO:0007669"/>
    <property type="project" value="UniProtKB-EC"/>
</dbReference>
<evidence type="ECO:0000256" key="1">
    <source>
        <dbReference type="ARBA" id="ARBA00006217"/>
    </source>
</evidence>
<proteinExistence type="inferred from homology"/>
<dbReference type="InterPro" id="IPR001765">
    <property type="entry name" value="Carbonic_anhydrase"/>
</dbReference>
<feature type="binding site" evidence="7">
    <location>
        <position position="15"/>
    </location>
    <ligand>
        <name>Zn(2+)</name>
        <dbReference type="ChEBI" id="CHEBI:29105"/>
    </ligand>
</feature>
<organism evidence="8">
    <name type="scientific">uncultured Chloroflexia bacterium</name>
    <dbReference type="NCBI Taxonomy" id="1672391"/>
    <lineage>
        <taxon>Bacteria</taxon>
        <taxon>Bacillati</taxon>
        <taxon>Chloroflexota</taxon>
        <taxon>Chloroflexia</taxon>
        <taxon>environmental samples</taxon>
    </lineage>
</organism>
<reference evidence="8" key="1">
    <citation type="submission" date="2020-02" db="EMBL/GenBank/DDBJ databases">
        <authorList>
            <person name="Meier V. D."/>
        </authorList>
    </citation>
    <scope>NUCLEOTIDE SEQUENCE</scope>
    <source>
        <strain evidence="8">AVDCRST_MAG26</strain>
    </source>
</reference>
<comment type="similarity">
    <text evidence="1">Belongs to the beta-class carbonic anhydrase family.</text>
</comment>
<comment type="cofactor">
    <cofactor evidence="7">
        <name>Zn(2+)</name>
        <dbReference type="ChEBI" id="CHEBI:29105"/>
    </cofactor>
    <text evidence="7">Binds 1 zinc ion per subunit.</text>
</comment>
<keyword evidence="5 8" id="KW-0456">Lyase</keyword>
<name>A0A6J4JQX8_9CHLR</name>
<keyword evidence="4 7" id="KW-0862">Zinc</keyword>
<feature type="binding site" evidence="7">
    <location>
        <position position="12"/>
    </location>
    <ligand>
        <name>Zn(2+)</name>
        <dbReference type="ChEBI" id="CHEBI:29105"/>
    </ligand>
</feature>
<dbReference type="SUPFAM" id="SSF53056">
    <property type="entry name" value="beta-carbonic anhydrase, cab"/>
    <property type="match status" value="1"/>
</dbReference>
<evidence type="ECO:0000256" key="3">
    <source>
        <dbReference type="ARBA" id="ARBA00022723"/>
    </source>
</evidence>
<dbReference type="SMART" id="SM00947">
    <property type="entry name" value="Pro_CA"/>
    <property type="match status" value="1"/>
</dbReference>
<sequence length="115" mass="12389">MLGVEHIIVLGHALCGGVRAMLEGMPPGTEDFVAPWMGIAREARARALRCEPASDEARQELGEQEMVRLSLENLMTFPWIREAVEAGRLRLHGGHFGVGSGRLSLLGEGGFVPVG</sequence>